<dbReference type="RefSeq" id="WP_012925888.1">
    <property type="nucleotide sequence ID" value="NC_013730.1"/>
</dbReference>
<dbReference type="AlphaFoldDB" id="D2QLY1"/>
<dbReference type="SMART" id="SM00448">
    <property type="entry name" value="REC"/>
    <property type="match status" value="1"/>
</dbReference>
<dbReference type="InterPro" id="IPR001789">
    <property type="entry name" value="Sig_transdc_resp-reg_receiver"/>
</dbReference>
<evidence type="ECO:0000313" key="4">
    <source>
        <dbReference type="EMBL" id="ADB37337.1"/>
    </source>
</evidence>
<dbReference type="eggNOG" id="COG3279">
    <property type="taxonomic scope" value="Bacteria"/>
</dbReference>
<feature type="modified residue" description="4-aspartylphosphate" evidence="1">
    <location>
        <position position="58"/>
    </location>
</feature>
<sequence length="242" mass="27676">MDSYRTPSILVVEDNLIDASWLNQVLVNMGFTSPYLTHNIDSAASVIRDQRPQIMICDLFFDGRPDGLTLLNQFSTLSKQFIVTTNSYENKLYEQTRALGVGGHLIKPFHPLTLRSVVDNILSPIPSQASLQPSSHLFIRGAQNKQIRVDLSEILFLYSERNYTFIKTVQGRFTIKRSLSKMQEDLDKRFLRIHNSYIVNTDFLKAISTNTVLIDKDIIPLGRAYRKNLVPLLTPNREEKST</sequence>
<dbReference type="GO" id="GO:0003677">
    <property type="term" value="F:DNA binding"/>
    <property type="evidence" value="ECO:0007669"/>
    <property type="project" value="InterPro"/>
</dbReference>
<dbReference type="InterPro" id="IPR007492">
    <property type="entry name" value="LytTR_DNA-bd_dom"/>
</dbReference>
<protein>
    <submittedName>
        <fullName evidence="4">Two component transcriptional regulator, LytTR family</fullName>
    </submittedName>
</protein>
<dbReference type="Gene3D" id="3.40.50.2300">
    <property type="match status" value="1"/>
</dbReference>
<dbReference type="Proteomes" id="UP000002028">
    <property type="component" value="Chromosome"/>
</dbReference>
<dbReference type="InterPro" id="IPR046947">
    <property type="entry name" value="LytR-like"/>
</dbReference>
<dbReference type="CDD" id="cd00156">
    <property type="entry name" value="REC"/>
    <property type="match status" value="1"/>
</dbReference>
<keyword evidence="5" id="KW-1185">Reference proteome</keyword>
<dbReference type="HOGENOM" id="CLU_000445_14_1_10"/>
<dbReference type="InterPro" id="IPR011006">
    <property type="entry name" value="CheY-like_superfamily"/>
</dbReference>
<dbReference type="Pfam" id="PF00072">
    <property type="entry name" value="Response_reg"/>
    <property type="match status" value="1"/>
</dbReference>
<dbReference type="SUPFAM" id="SSF52172">
    <property type="entry name" value="CheY-like"/>
    <property type="match status" value="1"/>
</dbReference>
<evidence type="ECO:0000256" key="1">
    <source>
        <dbReference type="PROSITE-ProRule" id="PRU00169"/>
    </source>
</evidence>
<evidence type="ECO:0000313" key="5">
    <source>
        <dbReference type="Proteomes" id="UP000002028"/>
    </source>
</evidence>
<evidence type="ECO:0000259" key="2">
    <source>
        <dbReference type="PROSITE" id="PS50110"/>
    </source>
</evidence>
<dbReference type="KEGG" id="sli:Slin_1287"/>
<gene>
    <name evidence="4" type="ordered locus">Slin_1287</name>
</gene>
<dbReference type="PROSITE" id="PS50110">
    <property type="entry name" value="RESPONSE_REGULATORY"/>
    <property type="match status" value="1"/>
</dbReference>
<dbReference type="PANTHER" id="PTHR37299">
    <property type="entry name" value="TRANSCRIPTIONAL REGULATOR-RELATED"/>
    <property type="match status" value="1"/>
</dbReference>
<proteinExistence type="predicted"/>
<feature type="domain" description="Response regulatory" evidence="2">
    <location>
        <begin position="8"/>
        <end position="122"/>
    </location>
</feature>
<dbReference type="Gene3D" id="2.40.50.1020">
    <property type="entry name" value="LytTr DNA-binding domain"/>
    <property type="match status" value="1"/>
</dbReference>
<reference evidence="4 5" key="1">
    <citation type="journal article" date="2010" name="Stand. Genomic Sci.">
        <title>Complete genome sequence of Spirosoma linguale type strain (1).</title>
        <authorList>
            <person name="Lail K."/>
            <person name="Sikorski J."/>
            <person name="Saunders E."/>
            <person name="Lapidus A."/>
            <person name="Glavina Del Rio T."/>
            <person name="Copeland A."/>
            <person name="Tice H."/>
            <person name="Cheng J.-F."/>
            <person name="Lucas S."/>
            <person name="Nolan M."/>
            <person name="Bruce D."/>
            <person name="Goodwin L."/>
            <person name="Pitluck S."/>
            <person name="Ivanova N."/>
            <person name="Mavromatis K."/>
            <person name="Ovchinnikova G."/>
            <person name="Pati A."/>
            <person name="Chen A."/>
            <person name="Palaniappan K."/>
            <person name="Land M."/>
            <person name="Hauser L."/>
            <person name="Chang Y.-J."/>
            <person name="Jeffries C.D."/>
            <person name="Chain P."/>
            <person name="Brettin T."/>
            <person name="Detter J.C."/>
            <person name="Schuetze A."/>
            <person name="Rohde M."/>
            <person name="Tindall B.J."/>
            <person name="Goeker M."/>
            <person name="Bristow J."/>
            <person name="Eisen J.A."/>
            <person name="Markowitz V."/>
            <person name="Hugenholtz P."/>
            <person name="Kyrpides N.C."/>
            <person name="Klenk H.-P."/>
            <person name="Chen F."/>
        </authorList>
    </citation>
    <scope>NUCLEOTIDE SEQUENCE [LARGE SCALE GENOMIC DNA]</scope>
    <source>
        <strain evidence="5">ATCC 33905 / DSM 74 / LMG 10896 / Claus 1</strain>
    </source>
</reference>
<keyword evidence="1" id="KW-0597">Phosphoprotein</keyword>
<dbReference type="GO" id="GO:0000156">
    <property type="term" value="F:phosphorelay response regulator activity"/>
    <property type="evidence" value="ECO:0007669"/>
    <property type="project" value="InterPro"/>
</dbReference>
<feature type="domain" description="HTH LytTR-type" evidence="3">
    <location>
        <begin position="139"/>
        <end position="202"/>
    </location>
</feature>
<evidence type="ECO:0000259" key="3">
    <source>
        <dbReference type="PROSITE" id="PS50930"/>
    </source>
</evidence>
<dbReference type="EMBL" id="CP001769">
    <property type="protein sequence ID" value="ADB37337.1"/>
    <property type="molecule type" value="Genomic_DNA"/>
</dbReference>
<dbReference type="SMART" id="SM00850">
    <property type="entry name" value="LytTR"/>
    <property type="match status" value="1"/>
</dbReference>
<dbReference type="PANTHER" id="PTHR37299:SF1">
    <property type="entry name" value="STAGE 0 SPORULATION PROTEIN A HOMOLOG"/>
    <property type="match status" value="1"/>
</dbReference>
<accession>D2QLY1</accession>
<dbReference type="Pfam" id="PF04397">
    <property type="entry name" value="LytTR"/>
    <property type="match status" value="1"/>
</dbReference>
<dbReference type="PROSITE" id="PS50930">
    <property type="entry name" value="HTH_LYTTR"/>
    <property type="match status" value="1"/>
</dbReference>
<organism evidence="4 5">
    <name type="scientific">Spirosoma linguale (strain ATCC 33905 / DSM 74 / LMG 10896 / Claus 1)</name>
    <dbReference type="NCBI Taxonomy" id="504472"/>
    <lineage>
        <taxon>Bacteria</taxon>
        <taxon>Pseudomonadati</taxon>
        <taxon>Bacteroidota</taxon>
        <taxon>Cytophagia</taxon>
        <taxon>Cytophagales</taxon>
        <taxon>Cytophagaceae</taxon>
        <taxon>Spirosoma</taxon>
    </lineage>
</organism>
<name>D2QLY1_SPILD</name>